<evidence type="ECO:0000256" key="4">
    <source>
        <dbReference type="ARBA" id="ARBA00022927"/>
    </source>
</evidence>
<dbReference type="InterPro" id="IPR042855">
    <property type="entry name" value="V_SNARE_CC"/>
</dbReference>
<dbReference type="InterPro" id="IPR016444">
    <property type="entry name" value="Synaptobrevin/VAMP"/>
</dbReference>
<evidence type="ECO:0000259" key="11">
    <source>
        <dbReference type="PROSITE" id="PS50892"/>
    </source>
</evidence>
<organism evidence="12 13">
    <name type="scientific">Diversispora eburnea</name>
    <dbReference type="NCBI Taxonomy" id="1213867"/>
    <lineage>
        <taxon>Eukaryota</taxon>
        <taxon>Fungi</taxon>
        <taxon>Fungi incertae sedis</taxon>
        <taxon>Mucoromycota</taxon>
        <taxon>Glomeromycotina</taxon>
        <taxon>Glomeromycetes</taxon>
        <taxon>Diversisporales</taxon>
        <taxon>Diversisporaceae</taxon>
        <taxon>Diversispora</taxon>
    </lineage>
</organism>
<dbReference type="AlphaFoldDB" id="A0A9N8ZS23"/>
<feature type="compositionally biased region" description="Polar residues" evidence="9">
    <location>
        <begin position="1"/>
        <end position="10"/>
    </location>
</feature>
<reference evidence="12" key="1">
    <citation type="submission" date="2021-06" db="EMBL/GenBank/DDBJ databases">
        <authorList>
            <person name="Kallberg Y."/>
            <person name="Tangrot J."/>
            <person name="Rosling A."/>
        </authorList>
    </citation>
    <scope>NUCLEOTIDE SEQUENCE</scope>
    <source>
        <strain evidence="12">AZ414A</strain>
    </source>
</reference>
<keyword evidence="13" id="KW-1185">Reference proteome</keyword>
<dbReference type="GO" id="GO:0012505">
    <property type="term" value="C:endomembrane system"/>
    <property type="evidence" value="ECO:0007669"/>
    <property type="project" value="UniProtKB-SubCell"/>
</dbReference>
<dbReference type="Proteomes" id="UP000789706">
    <property type="component" value="Unassembled WGS sequence"/>
</dbReference>
<evidence type="ECO:0000256" key="7">
    <source>
        <dbReference type="ARBA" id="ARBA00046280"/>
    </source>
</evidence>
<protein>
    <submittedName>
        <fullName evidence="12">4578_t:CDS:1</fullName>
    </submittedName>
</protein>
<evidence type="ECO:0000256" key="10">
    <source>
        <dbReference type="SAM" id="Phobius"/>
    </source>
</evidence>
<dbReference type="EMBL" id="CAJVPK010000399">
    <property type="protein sequence ID" value="CAG8504896.1"/>
    <property type="molecule type" value="Genomic_DNA"/>
</dbReference>
<sequence length="119" mass="13231">MSGTTTTSPPQDDKYDPFVPKGAAAAGGGQKTAQIQKQIDDTVGIMRENINRVAERGERLDALQDKTENLTVSAQGFRRGANKVRKRMWWKDMKMRIVLIVVVIVLLLAIILPIALKKK</sequence>
<dbReference type="OrthoDB" id="190375at2759"/>
<feature type="domain" description="V-SNARE coiled-coil homology" evidence="11">
    <location>
        <begin position="31"/>
        <end position="91"/>
    </location>
</feature>
<name>A0A9N8ZS23_9GLOM</name>
<dbReference type="GO" id="GO:0016020">
    <property type="term" value="C:membrane"/>
    <property type="evidence" value="ECO:0007669"/>
    <property type="project" value="InterPro"/>
</dbReference>
<evidence type="ECO:0000256" key="2">
    <source>
        <dbReference type="ARBA" id="ARBA00022448"/>
    </source>
</evidence>
<proteinExistence type="inferred from homology"/>
<feature type="transmembrane region" description="Helical" evidence="10">
    <location>
        <begin position="95"/>
        <end position="116"/>
    </location>
</feature>
<keyword evidence="8" id="KW-0175">Coiled coil</keyword>
<comment type="subcellular location">
    <subcellularLocation>
        <location evidence="7">Endomembrane system</location>
        <topology evidence="7">Single-pass type IV membrane protein</topology>
    </subcellularLocation>
</comment>
<dbReference type="InterPro" id="IPR001388">
    <property type="entry name" value="Synaptobrevin-like"/>
</dbReference>
<keyword evidence="4" id="KW-0653">Protein transport</keyword>
<evidence type="ECO:0000256" key="1">
    <source>
        <dbReference type="ARBA" id="ARBA00008025"/>
    </source>
</evidence>
<dbReference type="PROSITE" id="PS50892">
    <property type="entry name" value="V_SNARE"/>
    <property type="match status" value="1"/>
</dbReference>
<gene>
    <name evidence="12" type="ORF">DEBURN_LOCUS4871</name>
</gene>
<dbReference type="Gene3D" id="1.20.5.110">
    <property type="match status" value="1"/>
</dbReference>
<dbReference type="GO" id="GO:0015031">
    <property type="term" value="P:protein transport"/>
    <property type="evidence" value="ECO:0007669"/>
    <property type="project" value="UniProtKB-KW"/>
</dbReference>
<evidence type="ECO:0000313" key="12">
    <source>
        <dbReference type="EMBL" id="CAG8504896.1"/>
    </source>
</evidence>
<evidence type="ECO:0000256" key="6">
    <source>
        <dbReference type="ARBA" id="ARBA00023136"/>
    </source>
</evidence>
<comment type="similarity">
    <text evidence="1">Belongs to the synaptobrevin family.</text>
</comment>
<dbReference type="PANTHER" id="PTHR45701">
    <property type="entry name" value="SYNAPTOBREVIN FAMILY MEMBER"/>
    <property type="match status" value="1"/>
</dbReference>
<dbReference type="PIRSF" id="PIRSF005409">
    <property type="entry name" value="Synaptobrevin_euk"/>
    <property type="match status" value="1"/>
</dbReference>
<keyword evidence="5 10" id="KW-1133">Transmembrane helix</keyword>
<dbReference type="FunFam" id="1.20.5.110:FF:000004">
    <property type="entry name" value="Vesicle-associated membrane protein 7"/>
    <property type="match status" value="1"/>
</dbReference>
<dbReference type="GO" id="GO:0005737">
    <property type="term" value="C:cytoplasm"/>
    <property type="evidence" value="ECO:0007669"/>
    <property type="project" value="UniProtKB-ARBA"/>
</dbReference>
<dbReference type="PRINTS" id="PR00219">
    <property type="entry name" value="SYNAPTOBREVN"/>
</dbReference>
<keyword evidence="2" id="KW-0813">Transport</keyword>
<evidence type="ECO:0000313" key="13">
    <source>
        <dbReference type="Proteomes" id="UP000789706"/>
    </source>
</evidence>
<comment type="caution">
    <text evidence="12">The sequence shown here is derived from an EMBL/GenBank/DDBJ whole genome shotgun (WGS) entry which is preliminary data.</text>
</comment>
<keyword evidence="3 10" id="KW-0812">Transmembrane</keyword>
<dbReference type="Pfam" id="PF00957">
    <property type="entry name" value="Synaptobrevin"/>
    <property type="match status" value="1"/>
</dbReference>
<dbReference type="GO" id="GO:0016192">
    <property type="term" value="P:vesicle-mediated transport"/>
    <property type="evidence" value="ECO:0007669"/>
    <property type="project" value="InterPro"/>
</dbReference>
<evidence type="ECO:0000256" key="3">
    <source>
        <dbReference type="ARBA" id="ARBA00022692"/>
    </source>
</evidence>
<feature type="region of interest" description="Disordered" evidence="9">
    <location>
        <begin position="1"/>
        <end position="31"/>
    </location>
</feature>
<evidence type="ECO:0000256" key="5">
    <source>
        <dbReference type="ARBA" id="ARBA00022989"/>
    </source>
</evidence>
<dbReference type="PROSITE" id="PS00417">
    <property type="entry name" value="SYNAPTOBREVIN"/>
    <property type="match status" value="1"/>
</dbReference>
<evidence type="ECO:0000256" key="9">
    <source>
        <dbReference type="SAM" id="MobiDB-lite"/>
    </source>
</evidence>
<dbReference type="CDD" id="cd15874">
    <property type="entry name" value="R-SNARE_Snc1"/>
    <property type="match status" value="1"/>
</dbReference>
<evidence type="ECO:0000256" key="8">
    <source>
        <dbReference type="PROSITE-ProRule" id="PRU00290"/>
    </source>
</evidence>
<accession>A0A9N8ZS23</accession>
<dbReference type="SUPFAM" id="SSF58038">
    <property type="entry name" value="SNARE fusion complex"/>
    <property type="match status" value="1"/>
</dbReference>
<keyword evidence="6 10" id="KW-0472">Membrane</keyword>